<sequence length="165" mass="18572">MSVPTNRVQLEAAAVRGFHRFDEAIERIPKAEREAPFPREGRDRDIRDLIDHLTAWHALLLGWLDAERAGEPIAYPAEGYTWAQLDELNLALRDRYRDGGTLATARERLRESHVTVLARVESLSDDDLFDPTGHEWLGGPLAEPVHECLGGHYAWALEALDAARA</sequence>
<dbReference type="OrthoDB" id="4484862at2"/>
<proteinExistence type="predicted"/>
<organism evidence="1 2">
    <name type="scientific">Agromyces aureus</name>
    <dbReference type="NCBI Taxonomy" id="453304"/>
    <lineage>
        <taxon>Bacteria</taxon>
        <taxon>Bacillati</taxon>
        <taxon>Actinomycetota</taxon>
        <taxon>Actinomycetes</taxon>
        <taxon>Micrococcales</taxon>
        <taxon>Microbacteriaceae</taxon>
        <taxon>Agromyces</taxon>
    </lineage>
</organism>
<name>A0A191WEJ3_9MICO</name>
<dbReference type="InterPro" id="IPR012550">
    <property type="entry name" value="DUF1706"/>
</dbReference>
<dbReference type="AlphaFoldDB" id="A0A191WEJ3"/>
<evidence type="ECO:0008006" key="3">
    <source>
        <dbReference type="Google" id="ProtNLM"/>
    </source>
</evidence>
<reference evidence="1 2" key="1">
    <citation type="journal article" date="2016" name="Int. J. Syst. Evol. Microbiol.">
        <title>Agromyces aureus sp. nov., isolated from the rhizosphere of Salix caprea L. grown in a heavy-metal-contaminated soil.</title>
        <authorList>
            <person name="Corretto E."/>
            <person name="Antonielli L."/>
            <person name="Sessitsch A."/>
            <person name="Compant S."/>
            <person name="Gorfer M."/>
            <person name="Kuffner M."/>
            <person name="Brader G."/>
        </authorList>
    </citation>
    <scope>NUCLEOTIDE SEQUENCE [LARGE SCALE GENOMIC DNA]</scope>
    <source>
        <strain evidence="1 2">AR33</strain>
    </source>
</reference>
<dbReference type="SUPFAM" id="SSF109854">
    <property type="entry name" value="DinB/YfiT-like putative metalloenzymes"/>
    <property type="match status" value="1"/>
</dbReference>
<dbReference type="Pfam" id="PF08020">
    <property type="entry name" value="DUF1706"/>
    <property type="match status" value="1"/>
</dbReference>
<gene>
    <name evidence="1" type="ORF">ATC03_07600</name>
</gene>
<dbReference type="KEGG" id="agy:ATC03_07600"/>
<dbReference type="PANTHER" id="PTHR40658">
    <property type="match status" value="1"/>
</dbReference>
<reference evidence="2" key="2">
    <citation type="submission" date="2016-01" db="EMBL/GenBank/DDBJ databases">
        <title>Complete genome sequence of Agromyces aureus AR33T and comparison with related organisms.</title>
        <authorList>
            <person name="Corretto E."/>
            <person name="Antonielli L."/>
            <person name="Sessitsch A."/>
            <person name="Brader G."/>
        </authorList>
    </citation>
    <scope>NUCLEOTIDE SEQUENCE [LARGE SCALE GENOMIC DNA]</scope>
    <source>
        <strain evidence="2">AR33</strain>
    </source>
</reference>
<dbReference type="PANTHER" id="PTHR40658:SF4">
    <property type="entry name" value="HYPOTHETICAL CYTOSOLIC PROTEIN"/>
    <property type="match status" value="1"/>
</dbReference>
<dbReference type="RefSeq" id="WP_067875144.1">
    <property type="nucleotide sequence ID" value="NZ_CP013979.1"/>
</dbReference>
<dbReference type="Proteomes" id="UP000078437">
    <property type="component" value="Chromosome"/>
</dbReference>
<protein>
    <recommendedName>
        <fullName evidence="3">ClbS/DfsB family four-helix bundle protein</fullName>
    </recommendedName>
</protein>
<evidence type="ECO:0000313" key="2">
    <source>
        <dbReference type="Proteomes" id="UP000078437"/>
    </source>
</evidence>
<accession>A0A191WEJ3</accession>
<dbReference type="STRING" id="453304.ATC03_07600"/>
<dbReference type="InterPro" id="IPR034660">
    <property type="entry name" value="DinB/YfiT-like"/>
</dbReference>
<keyword evidence="2" id="KW-1185">Reference proteome</keyword>
<evidence type="ECO:0000313" key="1">
    <source>
        <dbReference type="EMBL" id="ANJ26599.1"/>
    </source>
</evidence>
<dbReference type="Gene3D" id="1.20.120.450">
    <property type="entry name" value="dinb family like domain"/>
    <property type="match status" value="1"/>
</dbReference>
<dbReference type="EMBL" id="CP013979">
    <property type="protein sequence ID" value="ANJ26599.1"/>
    <property type="molecule type" value="Genomic_DNA"/>
</dbReference>